<dbReference type="Proteomes" id="UP000297280">
    <property type="component" value="Unassembled WGS sequence"/>
</dbReference>
<name>A0A4Z1KJ57_9HELO</name>
<evidence type="ECO:0000256" key="2">
    <source>
        <dbReference type="ARBA" id="ARBA00023002"/>
    </source>
</evidence>
<protein>
    <submittedName>
        <fullName evidence="4">Uncharacterized protein</fullName>
    </submittedName>
</protein>
<sequence length="174" mass="19182">MASSHNYSTSSSEVGTPYTPRSSSPTYSVASRSSSTTISKRISISTSRRNTTMNPIGGVDIAAIEAAMKQSSLDHLKGYSQTNYPTVTQSNDTEYISQDAAKGYQVLREPAWNKGTSFTPEERVNKNLTGLIPHVLESLETQCIRAMRMINSRATPIDKYLYLSNIKAQNTDLF</sequence>
<dbReference type="STRING" id="87229.A0A4Z1KJ57"/>
<keyword evidence="2" id="KW-0560">Oxidoreductase</keyword>
<comment type="cofactor">
    <cofactor evidence="1">
        <name>Mg(2+)</name>
        <dbReference type="ChEBI" id="CHEBI:18420"/>
    </cofactor>
</comment>
<keyword evidence="5" id="KW-1185">Reference proteome</keyword>
<dbReference type="EMBL" id="PQXO01000332">
    <property type="protein sequence ID" value="TGO86113.1"/>
    <property type="molecule type" value="Genomic_DNA"/>
</dbReference>
<dbReference type="Gene3D" id="1.20.1370.30">
    <property type="match status" value="1"/>
</dbReference>
<proteinExistence type="predicted"/>
<organism evidence="4 5">
    <name type="scientific">Botrytis porri</name>
    <dbReference type="NCBI Taxonomy" id="87229"/>
    <lineage>
        <taxon>Eukaryota</taxon>
        <taxon>Fungi</taxon>
        <taxon>Dikarya</taxon>
        <taxon>Ascomycota</taxon>
        <taxon>Pezizomycotina</taxon>
        <taxon>Leotiomycetes</taxon>
        <taxon>Helotiales</taxon>
        <taxon>Sclerotiniaceae</taxon>
        <taxon>Botrytis</taxon>
    </lineage>
</organism>
<feature type="region of interest" description="Disordered" evidence="3">
    <location>
        <begin position="1"/>
        <end position="53"/>
    </location>
</feature>
<dbReference type="GO" id="GO:0004471">
    <property type="term" value="F:malate dehydrogenase (decarboxylating) (NAD+) activity"/>
    <property type="evidence" value="ECO:0007669"/>
    <property type="project" value="TreeGrafter"/>
</dbReference>
<dbReference type="InterPro" id="IPR046346">
    <property type="entry name" value="Aminoacid_DH-like_N_sf"/>
</dbReference>
<comment type="caution">
    <text evidence="4">The sequence shown here is derived from an EMBL/GenBank/DDBJ whole genome shotgun (WGS) entry which is preliminary data.</text>
</comment>
<dbReference type="PANTHER" id="PTHR23406">
    <property type="entry name" value="MALIC ENZYME-RELATED"/>
    <property type="match status" value="1"/>
</dbReference>
<gene>
    <name evidence="4" type="ORF">BPOR_0333g00010</name>
</gene>
<dbReference type="GO" id="GO:0006108">
    <property type="term" value="P:malate metabolic process"/>
    <property type="evidence" value="ECO:0007669"/>
    <property type="project" value="TreeGrafter"/>
</dbReference>
<dbReference type="SUPFAM" id="SSF53223">
    <property type="entry name" value="Aminoacid dehydrogenase-like, N-terminal domain"/>
    <property type="match status" value="1"/>
</dbReference>
<evidence type="ECO:0000313" key="4">
    <source>
        <dbReference type="EMBL" id="TGO86113.1"/>
    </source>
</evidence>
<dbReference type="GO" id="GO:0005739">
    <property type="term" value="C:mitochondrion"/>
    <property type="evidence" value="ECO:0007669"/>
    <property type="project" value="TreeGrafter"/>
</dbReference>
<feature type="compositionally biased region" description="Low complexity" evidence="3">
    <location>
        <begin position="16"/>
        <end position="52"/>
    </location>
</feature>
<accession>A0A4Z1KJ57</accession>
<evidence type="ECO:0000256" key="3">
    <source>
        <dbReference type="SAM" id="MobiDB-lite"/>
    </source>
</evidence>
<evidence type="ECO:0000313" key="5">
    <source>
        <dbReference type="Proteomes" id="UP000297280"/>
    </source>
</evidence>
<reference evidence="4 5" key="1">
    <citation type="submission" date="2017-12" db="EMBL/GenBank/DDBJ databases">
        <title>Comparative genomics of Botrytis spp.</title>
        <authorList>
            <person name="Valero-Jimenez C.A."/>
            <person name="Tapia P."/>
            <person name="Veloso J."/>
            <person name="Silva-Moreno E."/>
            <person name="Staats M."/>
            <person name="Valdes J.H."/>
            <person name="Van Kan J.A.L."/>
        </authorList>
    </citation>
    <scope>NUCLEOTIDE SEQUENCE [LARGE SCALE GENOMIC DNA]</scope>
    <source>
        <strain evidence="4 5">MUCL3349</strain>
    </source>
</reference>
<feature type="compositionally biased region" description="Polar residues" evidence="3">
    <location>
        <begin position="1"/>
        <end position="14"/>
    </location>
</feature>
<dbReference type="PANTHER" id="PTHR23406:SF32">
    <property type="entry name" value="NADP-DEPENDENT MALIC ENZYME"/>
    <property type="match status" value="1"/>
</dbReference>
<evidence type="ECO:0000256" key="1">
    <source>
        <dbReference type="ARBA" id="ARBA00001946"/>
    </source>
</evidence>
<dbReference type="AlphaFoldDB" id="A0A4Z1KJ57"/>